<name>A0A645ICJ9_9ZZZZ</name>
<comment type="caution">
    <text evidence="2">The sequence shown here is derived from an EMBL/GenBank/DDBJ whole genome shotgun (WGS) entry which is preliminary data.</text>
</comment>
<keyword evidence="1" id="KW-0812">Transmembrane</keyword>
<accession>A0A645ICJ9</accession>
<gene>
    <name evidence="2" type="ORF">SDC9_196628</name>
</gene>
<evidence type="ECO:0000313" key="2">
    <source>
        <dbReference type="EMBL" id="MPN49015.1"/>
    </source>
</evidence>
<protein>
    <submittedName>
        <fullName evidence="2">Uncharacterized protein</fullName>
    </submittedName>
</protein>
<proteinExistence type="predicted"/>
<keyword evidence="1" id="KW-1133">Transmembrane helix</keyword>
<organism evidence="2">
    <name type="scientific">bioreactor metagenome</name>
    <dbReference type="NCBI Taxonomy" id="1076179"/>
    <lineage>
        <taxon>unclassified sequences</taxon>
        <taxon>metagenomes</taxon>
        <taxon>ecological metagenomes</taxon>
    </lineage>
</organism>
<sequence length="123" mass="13326">MLTLMRNPAIEIQGAAISTTACYIVAGVLDAIYLIRFTKLKLNVLDTFIKPTVAALIMGGAAYFSYGLIHAKISSNTVATAGAILIGIVLYLIGVLWMRMFSEEDLAFIPGGSILAKLQFRRK</sequence>
<feature type="transmembrane region" description="Helical" evidence="1">
    <location>
        <begin position="12"/>
        <end position="35"/>
    </location>
</feature>
<evidence type="ECO:0000256" key="1">
    <source>
        <dbReference type="SAM" id="Phobius"/>
    </source>
</evidence>
<keyword evidence="1" id="KW-0472">Membrane</keyword>
<feature type="transmembrane region" description="Helical" evidence="1">
    <location>
        <begin position="78"/>
        <end position="98"/>
    </location>
</feature>
<reference evidence="2" key="1">
    <citation type="submission" date="2019-08" db="EMBL/GenBank/DDBJ databases">
        <authorList>
            <person name="Kucharzyk K."/>
            <person name="Murdoch R.W."/>
            <person name="Higgins S."/>
            <person name="Loffler F."/>
        </authorList>
    </citation>
    <scope>NUCLEOTIDE SEQUENCE</scope>
</reference>
<dbReference type="PROSITE" id="PS51257">
    <property type="entry name" value="PROKAR_LIPOPROTEIN"/>
    <property type="match status" value="1"/>
</dbReference>
<dbReference type="AlphaFoldDB" id="A0A645ICJ9"/>
<dbReference type="EMBL" id="VSSQ01111866">
    <property type="protein sequence ID" value="MPN49015.1"/>
    <property type="molecule type" value="Genomic_DNA"/>
</dbReference>
<feature type="transmembrane region" description="Helical" evidence="1">
    <location>
        <begin position="47"/>
        <end position="66"/>
    </location>
</feature>